<evidence type="ECO:0000256" key="5">
    <source>
        <dbReference type="ARBA" id="ARBA00022989"/>
    </source>
</evidence>
<dbReference type="CDD" id="cd17480">
    <property type="entry name" value="MFS_SLC40A1_like"/>
    <property type="match status" value="1"/>
</dbReference>
<proteinExistence type="inferred from homology"/>
<evidence type="ECO:0000256" key="4">
    <source>
        <dbReference type="ARBA" id="ARBA00022692"/>
    </source>
</evidence>
<keyword evidence="6 7" id="KW-0472">Membrane</keyword>
<evidence type="ECO:0000313" key="9">
    <source>
        <dbReference type="EMBL" id="KAF5604992.1"/>
    </source>
</evidence>
<dbReference type="InterPro" id="IPR009716">
    <property type="entry name" value="Ferroportin-1"/>
</dbReference>
<dbReference type="Pfam" id="PF06963">
    <property type="entry name" value="FPN1"/>
    <property type="match status" value="2"/>
</dbReference>
<evidence type="ECO:0000256" key="2">
    <source>
        <dbReference type="ARBA" id="ARBA00006279"/>
    </source>
</evidence>
<keyword evidence="5 7" id="KW-1133">Transmembrane helix</keyword>
<dbReference type="EMBL" id="JAAOAR010000056">
    <property type="protein sequence ID" value="KAF5604992.1"/>
    <property type="molecule type" value="Genomic_DNA"/>
</dbReference>
<dbReference type="GO" id="GO:0005381">
    <property type="term" value="F:iron ion transmembrane transporter activity"/>
    <property type="evidence" value="ECO:0007669"/>
    <property type="project" value="UniProtKB-UniRule"/>
</dbReference>
<feature type="transmembrane region" description="Helical" evidence="7">
    <location>
        <begin position="161"/>
        <end position="183"/>
    </location>
</feature>
<reference evidence="9 10" key="1">
    <citation type="submission" date="2020-05" db="EMBL/GenBank/DDBJ databases">
        <title>Identification and distribution of gene clusters putatively required for synthesis of sphingolipid metabolism inhibitors in phylogenetically diverse species of the filamentous fungus Fusarium.</title>
        <authorList>
            <person name="Kim H.-S."/>
            <person name="Busman M."/>
            <person name="Brown D.W."/>
            <person name="Divon H."/>
            <person name="Uhlig S."/>
            <person name="Proctor R.H."/>
        </authorList>
    </citation>
    <scope>NUCLEOTIDE SEQUENCE [LARGE SCALE GENOMIC DNA]</scope>
    <source>
        <strain evidence="9 10">NRRL 25211</strain>
    </source>
</reference>
<dbReference type="PANTHER" id="PTHR11660:SF57">
    <property type="entry name" value="SOLUTE CARRIER FAMILY 40 MEMBER"/>
    <property type="match status" value="1"/>
</dbReference>
<gene>
    <name evidence="9" type="ORF">FPANT_1331</name>
</gene>
<feature type="transmembrane region" description="Helical" evidence="7">
    <location>
        <begin position="442"/>
        <end position="460"/>
    </location>
</feature>
<keyword evidence="4 7" id="KW-0812">Transmembrane</keyword>
<organism evidence="9 10">
    <name type="scientific">Fusarium pseudoanthophilum</name>
    <dbReference type="NCBI Taxonomy" id="48495"/>
    <lineage>
        <taxon>Eukaryota</taxon>
        <taxon>Fungi</taxon>
        <taxon>Dikarya</taxon>
        <taxon>Ascomycota</taxon>
        <taxon>Pezizomycotina</taxon>
        <taxon>Sordariomycetes</taxon>
        <taxon>Hypocreomycetidae</taxon>
        <taxon>Hypocreales</taxon>
        <taxon>Nectriaceae</taxon>
        <taxon>Fusarium</taxon>
        <taxon>Fusarium fujikuroi species complex</taxon>
    </lineage>
</organism>
<protein>
    <recommendedName>
        <fullName evidence="7">Solute carrier family 40 member</fullName>
    </recommendedName>
</protein>
<evidence type="ECO:0000256" key="7">
    <source>
        <dbReference type="RuleBase" id="RU365065"/>
    </source>
</evidence>
<comment type="function">
    <text evidence="7">May be involved in iron transport and iron homeostasis.</text>
</comment>
<sequence>MASTTGVGDEETAPLLATSPASSTGVIHSQYQSLSQINSNNQSDTSNTSNNDPEWTLSQSARRLYISHTLSTWNSRVFEFGSVLYLASIFPGTLMPLAIYSIVRGASAITLSSWVGSYIDRKDRLNTVRLSIVSQRLVVAASCIIFFILSTHESPSDELRISLLAALIFMACIEKLAAIMNLVSVERDWVIVVARSDTTALRTMNSQMRRIDLVFIVEYFTIAKVYYQVTELQHPKTTPPIVSQNREQQTHQNAWVAFKKAIQKTSSDLRLYFTHPAFAPSFSIALLYCTVLSFGGVMVTYLLASGYTSAQIAAMRTVSVTLEVLATWIGPWLMKRIGPVRAGLWFLSWELGCLAVGVSIFWRYADNVLVSTLGLVCGSMLSRIGLWGVDLSAQVIIQEASSVVEVEAEKRGAFSAVEASWQNVFEMCSYTSTIIFSSPSQFHNPTALSVTAVFFAWLLYSSFVKKRRGHLVHWPTCMSPEKQQATIDELFESGPSRRREGL</sequence>
<feature type="transmembrane region" description="Helical" evidence="7">
    <location>
        <begin position="130"/>
        <end position="149"/>
    </location>
</feature>
<keyword evidence="7" id="KW-0406">Ion transport</keyword>
<dbReference type="SUPFAM" id="SSF103473">
    <property type="entry name" value="MFS general substrate transporter"/>
    <property type="match status" value="1"/>
</dbReference>
<evidence type="ECO:0000256" key="6">
    <source>
        <dbReference type="ARBA" id="ARBA00023136"/>
    </source>
</evidence>
<dbReference type="InterPro" id="IPR036259">
    <property type="entry name" value="MFS_trans_sf"/>
</dbReference>
<dbReference type="AlphaFoldDB" id="A0A8H5PXT6"/>
<feature type="transmembrane region" description="Helical" evidence="7">
    <location>
        <begin position="277"/>
        <end position="304"/>
    </location>
</feature>
<comment type="caution">
    <text evidence="9">The sequence shown here is derived from an EMBL/GenBank/DDBJ whole genome shotgun (WGS) entry which is preliminary data.</text>
</comment>
<comment type="similarity">
    <text evidence="2 7">Belongs to the ferroportin (FP) (TC 2.A.100) family. SLC40A subfamily.</text>
</comment>
<comment type="subcellular location">
    <subcellularLocation>
        <location evidence="1 7">Membrane</location>
        <topology evidence="1 7">Multi-pass membrane protein</topology>
    </subcellularLocation>
</comment>
<evidence type="ECO:0000256" key="1">
    <source>
        <dbReference type="ARBA" id="ARBA00004141"/>
    </source>
</evidence>
<dbReference type="Proteomes" id="UP000544095">
    <property type="component" value="Unassembled WGS sequence"/>
</dbReference>
<dbReference type="GO" id="GO:0016020">
    <property type="term" value="C:membrane"/>
    <property type="evidence" value="ECO:0007669"/>
    <property type="project" value="UniProtKB-SubCell"/>
</dbReference>
<comment type="caution">
    <text evidence="7">Lacks conserved residue(s) required for the propagation of feature annotation.</text>
</comment>
<evidence type="ECO:0000313" key="10">
    <source>
        <dbReference type="Proteomes" id="UP000544095"/>
    </source>
</evidence>
<keyword evidence="3 7" id="KW-0813">Transport</keyword>
<accession>A0A8H5PXT6</accession>
<name>A0A8H5PXT6_9HYPO</name>
<evidence type="ECO:0000256" key="3">
    <source>
        <dbReference type="ARBA" id="ARBA00022448"/>
    </source>
</evidence>
<feature type="transmembrane region" description="Helical" evidence="7">
    <location>
        <begin position="83"/>
        <end position="103"/>
    </location>
</feature>
<dbReference type="PANTHER" id="PTHR11660">
    <property type="entry name" value="SOLUTE CARRIER FAMILY 40 MEMBER"/>
    <property type="match status" value="1"/>
</dbReference>
<feature type="transmembrane region" description="Helical" evidence="7">
    <location>
        <begin position="342"/>
        <end position="365"/>
    </location>
</feature>
<keyword evidence="10" id="KW-1185">Reference proteome</keyword>
<evidence type="ECO:0000256" key="8">
    <source>
        <dbReference type="SAM" id="MobiDB-lite"/>
    </source>
</evidence>
<feature type="region of interest" description="Disordered" evidence="8">
    <location>
        <begin position="1"/>
        <end position="21"/>
    </location>
</feature>